<gene>
    <name evidence="1" type="ORF">ABW02_03760</name>
</gene>
<dbReference type="PATRIC" id="fig|1397.4.peg.2036"/>
<proteinExistence type="predicted"/>
<dbReference type="Proteomes" id="UP000036045">
    <property type="component" value="Unassembled WGS sequence"/>
</dbReference>
<dbReference type="AlphaFoldDB" id="A0A0J1IPX9"/>
<dbReference type="Pfam" id="PF18950">
    <property type="entry name" value="DUF5694"/>
    <property type="match status" value="1"/>
</dbReference>
<dbReference type="EMBL" id="LDPH01000002">
    <property type="protein sequence ID" value="KLV28011.1"/>
    <property type="molecule type" value="Genomic_DNA"/>
</dbReference>
<sequence length="232" mass="27284">MRKKIILVGTFHLAENADMLKRKNEEIEALVQLLAEWRPSKIALEWDKKDEQLLIEKFHQESNQYSSDEIEQIGFRLANKLHHDKVYGVNWEGELGQEDVQNLFNEIKENYLEISEKMESLNKASPVLSATSSLIEAFRRLNENAYIHRLEDLYLSFVLVENKQGVKIGIPFLDKWMKRELYIFNNVLEITKDNDQDCILLLIGSDHLWLLRKFFEGIGWEVINPFSCTNKI</sequence>
<name>A0A0J1IPX9_NIACI</name>
<reference evidence="1 2" key="1">
    <citation type="submission" date="2015-05" db="EMBL/GenBank/DDBJ databases">
        <title>Whole genome sequence and identification of bacterial endophytes from Costus igneus.</title>
        <authorList>
            <person name="Lee Y.P."/>
            <person name="Gan H.M."/>
            <person name="Eng W."/>
            <person name="Wheatley M.S."/>
            <person name="Caraballo A."/>
            <person name="Polter S."/>
            <person name="Savka M.A."/>
            <person name="Hudson A.O."/>
        </authorList>
    </citation>
    <scope>NUCLEOTIDE SEQUENCE [LARGE SCALE GENOMIC DNA]</scope>
    <source>
        <strain evidence="1 2">RIT379</strain>
    </source>
</reference>
<comment type="caution">
    <text evidence="1">The sequence shown here is derived from an EMBL/GenBank/DDBJ whole genome shotgun (WGS) entry which is preliminary data.</text>
</comment>
<organism evidence="1 2">
    <name type="scientific">Niallia circulans</name>
    <name type="common">Bacillus circulans</name>
    <dbReference type="NCBI Taxonomy" id="1397"/>
    <lineage>
        <taxon>Bacteria</taxon>
        <taxon>Bacillati</taxon>
        <taxon>Bacillota</taxon>
        <taxon>Bacilli</taxon>
        <taxon>Bacillales</taxon>
        <taxon>Bacillaceae</taxon>
        <taxon>Niallia</taxon>
    </lineage>
</organism>
<evidence type="ECO:0000313" key="2">
    <source>
        <dbReference type="Proteomes" id="UP000036045"/>
    </source>
</evidence>
<dbReference type="InterPro" id="IPR043749">
    <property type="entry name" value="DUF5694"/>
</dbReference>
<dbReference type="RefSeq" id="WP_047940564.1">
    <property type="nucleotide sequence ID" value="NZ_JBANBP010000073.1"/>
</dbReference>
<accession>A0A0J1IPX9</accession>
<evidence type="ECO:0000313" key="1">
    <source>
        <dbReference type="EMBL" id="KLV28011.1"/>
    </source>
</evidence>
<keyword evidence="2" id="KW-1185">Reference proteome</keyword>
<dbReference type="OrthoDB" id="2080342at2"/>
<protein>
    <submittedName>
        <fullName evidence="1">Uncharacterized protein</fullName>
    </submittedName>
</protein>